<keyword evidence="4" id="KW-0249">Electron transport</keyword>
<dbReference type="PANTHER" id="PTHR45663:SF11">
    <property type="entry name" value="GEO12009P1"/>
    <property type="match status" value="1"/>
</dbReference>
<dbReference type="CDD" id="cd02947">
    <property type="entry name" value="TRX_family"/>
    <property type="match status" value="1"/>
</dbReference>
<evidence type="ECO:0000313" key="9">
    <source>
        <dbReference type="EMBL" id="MBC8519752.1"/>
    </source>
</evidence>
<evidence type="ECO:0000313" key="10">
    <source>
        <dbReference type="Proteomes" id="UP000654401"/>
    </source>
</evidence>
<evidence type="ECO:0000256" key="6">
    <source>
        <dbReference type="ARBA" id="ARBA00023284"/>
    </source>
</evidence>
<evidence type="ECO:0000256" key="1">
    <source>
        <dbReference type="ARBA" id="ARBA00008987"/>
    </source>
</evidence>
<name>A0A8J6TXI7_9GAMM</name>
<dbReference type="GO" id="GO:0046872">
    <property type="term" value="F:metal ion binding"/>
    <property type="evidence" value="ECO:0007669"/>
    <property type="project" value="UniProtKB-KW"/>
</dbReference>
<dbReference type="Gene3D" id="3.40.30.10">
    <property type="entry name" value="Glutaredoxin"/>
    <property type="match status" value="1"/>
</dbReference>
<keyword evidence="6" id="KW-0676">Redox-active center</keyword>
<evidence type="ECO:0000256" key="2">
    <source>
        <dbReference type="ARBA" id="ARBA00022448"/>
    </source>
</evidence>
<dbReference type="GO" id="GO:0015035">
    <property type="term" value="F:protein-disulfide reductase activity"/>
    <property type="evidence" value="ECO:0007669"/>
    <property type="project" value="UniProtKB-UniRule"/>
</dbReference>
<dbReference type="PROSITE" id="PS51352">
    <property type="entry name" value="THIOREDOXIN_2"/>
    <property type="match status" value="1"/>
</dbReference>
<dbReference type="SUPFAM" id="SSF52833">
    <property type="entry name" value="Thioredoxin-like"/>
    <property type="match status" value="1"/>
</dbReference>
<dbReference type="InterPro" id="IPR036249">
    <property type="entry name" value="Thioredoxin-like_sf"/>
</dbReference>
<dbReference type="InterPro" id="IPR005746">
    <property type="entry name" value="Thioredoxin"/>
</dbReference>
<dbReference type="InterPro" id="IPR049299">
    <property type="entry name" value="Thio2_N"/>
</dbReference>
<dbReference type="InterPro" id="IPR017937">
    <property type="entry name" value="Thioredoxin_CS"/>
</dbReference>
<dbReference type="NCBIfam" id="TIGR01068">
    <property type="entry name" value="thioredoxin"/>
    <property type="match status" value="1"/>
</dbReference>
<feature type="domain" description="Thioredoxin" evidence="8">
    <location>
        <begin position="18"/>
        <end position="144"/>
    </location>
</feature>
<evidence type="ECO:0000259" key="8">
    <source>
        <dbReference type="PROSITE" id="PS51352"/>
    </source>
</evidence>
<dbReference type="GO" id="GO:0045454">
    <property type="term" value="P:cell redox homeostasis"/>
    <property type="evidence" value="ECO:0007669"/>
    <property type="project" value="TreeGrafter"/>
</dbReference>
<dbReference type="Pfam" id="PF00085">
    <property type="entry name" value="Thioredoxin"/>
    <property type="match status" value="1"/>
</dbReference>
<evidence type="ECO:0000256" key="4">
    <source>
        <dbReference type="ARBA" id="ARBA00022982"/>
    </source>
</evidence>
<accession>A0A8J6TXI7</accession>
<organism evidence="9 10">
    <name type="scientific">Candidatus Thiopontia autotrophica</name>
    <dbReference type="NCBI Taxonomy" id="2841688"/>
    <lineage>
        <taxon>Bacteria</taxon>
        <taxon>Pseudomonadati</taxon>
        <taxon>Pseudomonadota</taxon>
        <taxon>Gammaproteobacteria</taxon>
        <taxon>Candidatus Thiopontia</taxon>
    </lineage>
</organism>
<proteinExistence type="inferred from homology"/>
<dbReference type="FunFam" id="3.40.30.10:FF:000001">
    <property type="entry name" value="Thioredoxin"/>
    <property type="match status" value="1"/>
</dbReference>
<keyword evidence="5" id="KW-1015">Disulfide bond</keyword>
<dbReference type="EMBL" id="JACNFK010000026">
    <property type="protein sequence ID" value="MBC8519752.1"/>
    <property type="molecule type" value="Genomic_DNA"/>
</dbReference>
<comment type="similarity">
    <text evidence="1">Belongs to the thioredoxin family.</text>
</comment>
<dbReference type="GO" id="GO:0005829">
    <property type="term" value="C:cytosol"/>
    <property type="evidence" value="ECO:0007669"/>
    <property type="project" value="TreeGrafter"/>
</dbReference>
<dbReference type="Gene3D" id="2.30.30.380">
    <property type="entry name" value="Zn-finger domain of Sec23/24"/>
    <property type="match status" value="1"/>
</dbReference>
<dbReference type="Proteomes" id="UP000654401">
    <property type="component" value="Unassembled WGS sequence"/>
</dbReference>
<dbReference type="PROSITE" id="PS00194">
    <property type="entry name" value="THIOREDOXIN_1"/>
    <property type="match status" value="1"/>
</dbReference>
<sequence length="144" mass="15986">MTDSLHIVCPHCDGINRLPASKLVSDGKCGKCHNSLFDGNPVDLGAHNFQRHIERNDIPVVVDFWASWCGPCKMMAPVFSQAAKQLQPHYRLAKVSTEQEQAIAGQYGIQSIPTLAIFKHGKEIARQAGAMDLSSLTQWVRQFQ</sequence>
<reference evidence="9 10" key="1">
    <citation type="submission" date="2020-08" db="EMBL/GenBank/DDBJ databases">
        <title>Bridging the membrane lipid divide: bacteria of the FCB group superphylum have the potential to synthesize archaeal ether lipids.</title>
        <authorList>
            <person name="Villanueva L."/>
            <person name="Von Meijenfeldt F.A.B."/>
            <person name="Westbye A.B."/>
            <person name="Yadav S."/>
            <person name="Hopmans E.C."/>
            <person name="Dutilh B.E."/>
            <person name="Sinninghe Damste J.S."/>
        </authorList>
    </citation>
    <scope>NUCLEOTIDE SEQUENCE [LARGE SCALE GENOMIC DNA]</scope>
    <source>
        <strain evidence="9">NIOZ-UU100</strain>
    </source>
</reference>
<dbReference type="PANTHER" id="PTHR45663">
    <property type="entry name" value="GEO12009P1"/>
    <property type="match status" value="1"/>
</dbReference>
<dbReference type="AlphaFoldDB" id="A0A8J6TXI7"/>
<dbReference type="InterPro" id="IPR013766">
    <property type="entry name" value="Thioredoxin_domain"/>
</dbReference>
<evidence type="ECO:0000256" key="5">
    <source>
        <dbReference type="ARBA" id="ARBA00023157"/>
    </source>
</evidence>
<comment type="caution">
    <text evidence="9">The sequence shown here is derived from an EMBL/GenBank/DDBJ whole genome shotgun (WGS) entry which is preliminary data.</text>
</comment>
<evidence type="ECO:0000256" key="3">
    <source>
        <dbReference type="ARBA" id="ARBA00022723"/>
    </source>
</evidence>
<dbReference type="NCBIfam" id="NF008229">
    <property type="entry name" value="PRK10996.1"/>
    <property type="match status" value="1"/>
</dbReference>
<keyword evidence="2" id="KW-0813">Transport</keyword>
<keyword evidence="3" id="KW-0479">Metal-binding</keyword>
<dbReference type="PRINTS" id="PR00421">
    <property type="entry name" value="THIOREDOXIN"/>
</dbReference>
<protein>
    <recommendedName>
        <fullName evidence="7">Thioredoxin</fullName>
    </recommendedName>
</protein>
<dbReference type="Pfam" id="PF21352">
    <property type="entry name" value="Zn_ribbon_Thio2"/>
    <property type="match status" value="1"/>
</dbReference>
<gene>
    <name evidence="9" type="primary">trxC</name>
    <name evidence="9" type="ORF">H8D24_05010</name>
</gene>
<evidence type="ECO:0000256" key="7">
    <source>
        <dbReference type="NCBIfam" id="TIGR01068"/>
    </source>
</evidence>